<gene>
    <name evidence="1" type="ORF">TCK1_3458</name>
</gene>
<evidence type="ECO:0000313" key="1">
    <source>
        <dbReference type="EMBL" id="QHB28804.1"/>
    </source>
</evidence>
<organism evidence="1 2">
    <name type="scientific">Pseudomonas monteilii</name>
    <dbReference type="NCBI Taxonomy" id="76759"/>
    <lineage>
        <taxon>Bacteria</taxon>
        <taxon>Pseudomonadati</taxon>
        <taxon>Pseudomonadota</taxon>
        <taxon>Gammaproteobacteria</taxon>
        <taxon>Pseudomonadales</taxon>
        <taxon>Pseudomonadaceae</taxon>
        <taxon>Pseudomonas</taxon>
    </lineage>
</organism>
<sequence length="68" mass="7925">MADVEYTVEGHIAHVRLNRPKSLNAISAEMDRMLLDAWTDINNNPEIWVAVLSARRGEGILRRWRHRC</sequence>
<dbReference type="Gene3D" id="3.90.226.10">
    <property type="entry name" value="2-enoyl-CoA Hydratase, Chain A, domain 1"/>
    <property type="match status" value="1"/>
</dbReference>
<accession>A0AAE6V2X5</accession>
<reference evidence="1 2" key="1">
    <citation type="submission" date="2019-05" db="EMBL/GenBank/DDBJ databases">
        <title>Complete genome sequence of Pseudomonas Pseudomonas resinovorans.</title>
        <authorList>
            <person name="Chen H.-P."/>
        </authorList>
    </citation>
    <scope>NUCLEOTIDE SEQUENCE [LARGE SCALE GENOMIC DNA]</scope>
    <source>
        <strain evidence="1 2">TCU-CK1</strain>
    </source>
</reference>
<protein>
    <submittedName>
        <fullName evidence="1">Enoly-coenzyme A hydratase/isomerase family protein</fullName>
    </submittedName>
</protein>
<name>A0AAE6V2X5_9PSED</name>
<dbReference type="GO" id="GO:0003824">
    <property type="term" value="F:catalytic activity"/>
    <property type="evidence" value="ECO:0007669"/>
    <property type="project" value="UniProtKB-ARBA"/>
</dbReference>
<dbReference type="AlphaFoldDB" id="A0AAE6V2X5"/>
<dbReference type="InterPro" id="IPR029045">
    <property type="entry name" value="ClpP/crotonase-like_dom_sf"/>
</dbReference>
<dbReference type="SUPFAM" id="SSF52096">
    <property type="entry name" value="ClpP/crotonase"/>
    <property type="match status" value="1"/>
</dbReference>
<dbReference type="RefSeq" id="WP_201296055.1">
    <property type="nucleotide sequence ID" value="NZ_CP040324.1"/>
</dbReference>
<dbReference type="Pfam" id="PF00378">
    <property type="entry name" value="ECH_1"/>
    <property type="match status" value="1"/>
</dbReference>
<proteinExistence type="predicted"/>
<dbReference type="EMBL" id="CP040324">
    <property type="protein sequence ID" value="QHB28804.1"/>
    <property type="molecule type" value="Genomic_DNA"/>
</dbReference>
<dbReference type="Proteomes" id="UP000464593">
    <property type="component" value="Chromosome"/>
</dbReference>
<evidence type="ECO:0000313" key="2">
    <source>
        <dbReference type="Proteomes" id="UP000464593"/>
    </source>
</evidence>
<dbReference type="InterPro" id="IPR001753">
    <property type="entry name" value="Enoyl-CoA_hydra/iso"/>
</dbReference>